<dbReference type="SUPFAM" id="SSF46689">
    <property type="entry name" value="Homeodomain-like"/>
    <property type="match status" value="1"/>
</dbReference>
<dbReference type="Pfam" id="PF05225">
    <property type="entry name" value="HTH_psq"/>
    <property type="match status" value="1"/>
</dbReference>
<evidence type="ECO:0000313" key="5">
    <source>
        <dbReference type="Proteomes" id="UP000762676"/>
    </source>
</evidence>
<keyword evidence="1" id="KW-0238">DNA-binding</keyword>
<keyword evidence="5" id="KW-1185">Reference proteome</keyword>
<dbReference type="AlphaFoldDB" id="A0AAV4EV56"/>
<feature type="domain" description="HTH CENPB-type" evidence="3">
    <location>
        <begin position="66"/>
        <end position="143"/>
    </location>
</feature>
<name>A0AAV4EV56_9GAST</name>
<dbReference type="InterPro" id="IPR006600">
    <property type="entry name" value="HTH_CenpB_DNA-bd_dom"/>
</dbReference>
<evidence type="ECO:0000256" key="2">
    <source>
        <dbReference type="ARBA" id="ARBA00023242"/>
    </source>
</evidence>
<evidence type="ECO:0000256" key="1">
    <source>
        <dbReference type="ARBA" id="ARBA00023125"/>
    </source>
</evidence>
<dbReference type="GO" id="GO:0003677">
    <property type="term" value="F:DNA binding"/>
    <property type="evidence" value="ECO:0007669"/>
    <property type="project" value="UniProtKB-KW"/>
</dbReference>
<reference evidence="4 5" key="1">
    <citation type="journal article" date="2021" name="Elife">
        <title>Chloroplast acquisition without the gene transfer in kleptoplastic sea slugs, Plakobranchus ocellatus.</title>
        <authorList>
            <person name="Maeda T."/>
            <person name="Takahashi S."/>
            <person name="Yoshida T."/>
            <person name="Shimamura S."/>
            <person name="Takaki Y."/>
            <person name="Nagai Y."/>
            <person name="Toyoda A."/>
            <person name="Suzuki Y."/>
            <person name="Arimoto A."/>
            <person name="Ishii H."/>
            <person name="Satoh N."/>
            <person name="Nishiyama T."/>
            <person name="Hasebe M."/>
            <person name="Maruyama T."/>
            <person name="Minagawa J."/>
            <person name="Obokata J."/>
            <person name="Shigenobu S."/>
        </authorList>
    </citation>
    <scope>NUCLEOTIDE SEQUENCE [LARGE SCALE GENOMIC DNA]</scope>
</reference>
<organism evidence="4 5">
    <name type="scientific">Elysia marginata</name>
    <dbReference type="NCBI Taxonomy" id="1093978"/>
    <lineage>
        <taxon>Eukaryota</taxon>
        <taxon>Metazoa</taxon>
        <taxon>Spiralia</taxon>
        <taxon>Lophotrochozoa</taxon>
        <taxon>Mollusca</taxon>
        <taxon>Gastropoda</taxon>
        <taxon>Heterobranchia</taxon>
        <taxon>Euthyneura</taxon>
        <taxon>Panpulmonata</taxon>
        <taxon>Sacoglossa</taxon>
        <taxon>Placobranchoidea</taxon>
        <taxon>Plakobranchidae</taxon>
        <taxon>Elysia</taxon>
    </lineage>
</organism>
<gene>
    <name evidence="4" type="ORF">ElyMa_000170000</name>
</gene>
<dbReference type="PROSITE" id="PS51253">
    <property type="entry name" value="HTH_CENPB"/>
    <property type="match status" value="1"/>
</dbReference>
<sequence length="143" mass="16424">MVRNYEEKTTRGTFSKDVMEAAVNTVLSGTSIRKAAEQFDLNYKTLGRYVLLQQKNGTLGGISFGYESEKRRIFASQLEALLIDYVIESSNIYYGLTFKDLRTLAYEVAVKNQLKIPTSWEENKMAGEDWMVSFRARHEDKLS</sequence>
<dbReference type="InterPro" id="IPR009057">
    <property type="entry name" value="Homeodomain-like_sf"/>
</dbReference>
<protein>
    <submittedName>
        <fullName evidence="4">Transposase</fullName>
    </submittedName>
</protein>
<evidence type="ECO:0000313" key="4">
    <source>
        <dbReference type="EMBL" id="GFR64041.1"/>
    </source>
</evidence>
<evidence type="ECO:0000259" key="3">
    <source>
        <dbReference type="PROSITE" id="PS51253"/>
    </source>
</evidence>
<proteinExistence type="predicted"/>
<comment type="caution">
    <text evidence="4">The sequence shown here is derived from an EMBL/GenBank/DDBJ whole genome shotgun (WGS) entry which is preliminary data.</text>
</comment>
<dbReference type="EMBL" id="BMAT01000326">
    <property type="protein sequence ID" value="GFR64041.1"/>
    <property type="molecule type" value="Genomic_DNA"/>
</dbReference>
<dbReference type="InterPro" id="IPR007889">
    <property type="entry name" value="HTH_Psq"/>
</dbReference>
<dbReference type="Proteomes" id="UP000762676">
    <property type="component" value="Unassembled WGS sequence"/>
</dbReference>
<keyword evidence="2" id="KW-0539">Nucleus</keyword>
<accession>A0AAV4EV56</accession>